<dbReference type="PROSITE" id="PS50172">
    <property type="entry name" value="BRCT"/>
    <property type="match status" value="2"/>
</dbReference>
<dbReference type="HOGENOM" id="CLU_019761_2_0_1"/>
<accession>D8QSR0</accession>
<feature type="compositionally biased region" description="Basic residues" evidence="4">
    <location>
        <begin position="252"/>
        <end position="264"/>
    </location>
</feature>
<keyword evidence="3" id="KW-0539">Nucleus</keyword>
<evidence type="ECO:0000256" key="4">
    <source>
        <dbReference type="SAM" id="MobiDB-lite"/>
    </source>
</evidence>
<dbReference type="Proteomes" id="UP000001514">
    <property type="component" value="Unassembled WGS sequence"/>
</dbReference>
<evidence type="ECO:0000313" key="7">
    <source>
        <dbReference type="Proteomes" id="UP000001514"/>
    </source>
</evidence>
<feature type="compositionally biased region" description="Polar residues" evidence="4">
    <location>
        <begin position="227"/>
        <end position="244"/>
    </location>
</feature>
<evidence type="ECO:0000313" key="6">
    <source>
        <dbReference type="EMBL" id="EFJ36985.1"/>
    </source>
</evidence>
<reference evidence="6 7" key="1">
    <citation type="journal article" date="2011" name="Science">
        <title>The Selaginella genome identifies genetic changes associated with the evolution of vascular plants.</title>
        <authorList>
            <person name="Banks J.A."/>
            <person name="Nishiyama T."/>
            <person name="Hasebe M."/>
            <person name="Bowman J.L."/>
            <person name="Gribskov M."/>
            <person name="dePamphilis C."/>
            <person name="Albert V.A."/>
            <person name="Aono N."/>
            <person name="Aoyama T."/>
            <person name="Ambrose B.A."/>
            <person name="Ashton N.W."/>
            <person name="Axtell M.J."/>
            <person name="Barker E."/>
            <person name="Barker M.S."/>
            <person name="Bennetzen J.L."/>
            <person name="Bonawitz N.D."/>
            <person name="Chapple C."/>
            <person name="Cheng C."/>
            <person name="Correa L.G."/>
            <person name="Dacre M."/>
            <person name="DeBarry J."/>
            <person name="Dreyer I."/>
            <person name="Elias M."/>
            <person name="Engstrom E.M."/>
            <person name="Estelle M."/>
            <person name="Feng L."/>
            <person name="Finet C."/>
            <person name="Floyd S.K."/>
            <person name="Frommer W.B."/>
            <person name="Fujita T."/>
            <person name="Gramzow L."/>
            <person name="Gutensohn M."/>
            <person name="Harholt J."/>
            <person name="Hattori M."/>
            <person name="Heyl A."/>
            <person name="Hirai T."/>
            <person name="Hiwatashi Y."/>
            <person name="Ishikawa M."/>
            <person name="Iwata M."/>
            <person name="Karol K.G."/>
            <person name="Koehler B."/>
            <person name="Kolukisaoglu U."/>
            <person name="Kubo M."/>
            <person name="Kurata T."/>
            <person name="Lalonde S."/>
            <person name="Li K."/>
            <person name="Li Y."/>
            <person name="Litt A."/>
            <person name="Lyons E."/>
            <person name="Manning G."/>
            <person name="Maruyama T."/>
            <person name="Michael T.P."/>
            <person name="Mikami K."/>
            <person name="Miyazaki S."/>
            <person name="Morinaga S."/>
            <person name="Murata T."/>
            <person name="Mueller-Roeber B."/>
            <person name="Nelson D.R."/>
            <person name="Obara M."/>
            <person name="Oguri Y."/>
            <person name="Olmstead R.G."/>
            <person name="Onodera N."/>
            <person name="Petersen B.L."/>
            <person name="Pils B."/>
            <person name="Prigge M."/>
            <person name="Rensing S.A."/>
            <person name="Riano-Pachon D.M."/>
            <person name="Roberts A.W."/>
            <person name="Sato Y."/>
            <person name="Scheller H.V."/>
            <person name="Schulz B."/>
            <person name="Schulz C."/>
            <person name="Shakirov E.V."/>
            <person name="Shibagaki N."/>
            <person name="Shinohara N."/>
            <person name="Shippen D.E."/>
            <person name="Soerensen I."/>
            <person name="Sotooka R."/>
            <person name="Sugimoto N."/>
            <person name="Sugita M."/>
            <person name="Sumikawa N."/>
            <person name="Tanurdzic M."/>
            <person name="Theissen G."/>
            <person name="Ulvskov P."/>
            <person name="Wakazuki S."/>
            <person name="Weng J.K."/>
            <person name="Willats W.W."/>
            <person name="Wipf D."/>
            <person name="Wolf P.G."/>
            <person name="Yang L."/>
            <person name="Zimmer A.D."/>
            <person name="Zhu Q."/>
            <person name="Mitros T."/>
            <person name="Hellsten U."/>
            <person name="Loque D."/>
            <person name="Otillar R."/>
            <person name="Salamov A."/>
            <person name="Schmutz J."/>
            <person name="Shapiro H."/>
            <person name="Lindquist E."/>
            <person name="Lucas S."/>
            <person name="Rokhsar D."/>
            <person name="Grigoriev I.V."/>
        </authorList>
    </citation>
    <scope>NUCLEOTIDE SEQUENCE [LARGE SCALE GENOMIC DNA]</scope>
</reference>
<keyword evidence="7" id="KW-1185">Reference proteome</keyword>
<dbReference type="PANTHER" id="PTHR23196">
    <property type="entry name" value="PAX TRANSCRIPTION ACTIVATION DOMAIN INTERACTING PROTEIN"/>
    <property type="match status" value="1"/>
</dbReference>
<dbReference type="KEGG" id="smo:SELMODRAFT_403849"/>
<dbReference type="PANTHER" id="PTHR23196:SF8">
    <property type="entry name" value="N-ACETYLTRANSFERASE"/>
    <property type="match status" value="1"/>
</dbReference>
<dbReference type="GO" id="GO:0005634">
    <property type="term" value="C:nucleus"/>
    <property type="evidence" value="ECO:0007669"/>
    <property type="project" value="UniProtKB-SubCell"/>
</dbReference>
<dbReference type="InterPro" id="IPR036420">
    <property type="entry name" value="BRCT_dom_sf"/>
</dbReference>
<dbReference type="STRING" id="88036.D8QSR0"/>
<dbReference type="SUPFAM" id="SSF52113">
    <property type="entry name" value="BRCT domain"/>
    <property type="match status" value="1"/>
</dbReference>
<dbReference type="eggNOG" id="KOG2043">
    <property type="taxonomic scope" value="Eukaryota"/>
</dbReference>
<feature type="region of interest" description="Disordered" evidence="4">
    <location>
        <begin position="227"/>
        <end position="296"/>
    </location>
</feature>
<organism evidence="7">
    <name type="scientific">Selaginella moellendorffii</name>
    <name type="common">Spikemoss</name>
    <dbReference type="NCBI Taxonomy" id="88036"/>
    <lineage>
        <taxon>Eukaryota</taxon>
        <taxon>Viridiplantae</taxon>
        <taxon>Streptophyta</taxon>
        <taxon>Embryophyta</taxon>
        <taxon>Tracheophyta</taxon>
        <taxon>Lycopodiopsida</taxon>
        <taxon>Selaginellales</taxon>
        <taxon>Selaginellaceae</taxon>
        <taxon>Selaginella</taxon>
    </lineage>
</organism>
<dbReference type="AlphaFoldDB" id="D8QSR0"/>
<dbReference type="InterPro" id="IPR051579">
    <property type="entry name" value="DDR_Transcriptional_Reg"/>
</dbReference>
<evidence type="ECO:0000259" key="5">
    <source>
        <dbReference type="PROSITE" id="PS50172"/>
    </source>
</evidence>
<dbReference type="Pfam" id="PF16770">
    <property type="entry name" value="RTT107_BRCT_5"/>
    <property type="match status" value="1"/>
</dbReference>
<gene>
    <name evidence="6" type="ORF">SELMODRAFT_403849</name>
</gene>
<evidence type="ECO:0000256" key="2">
    <source>
        <dbReference type="ARBA" id="ARBA00022763"/>
    </source>
</evidence>
<comment type="subcellular location">
    <subcellularLocation>
        <location evidence="1">Nucleus</location>
    </subcellularLocation>
</comment>
<dbReference type="CDD" id="cd18432">
    <property type="entry name" value="BRCT_PAXIP1_rpt6_like"/>
    <property type="match status" value="1"/>
</dbReference>
<proteinExistence type="predicted"/>
<evidence type="ECO:0000256" key="3">
    <source>
        <dbReference type="ARBA" id="ARBA00023242"/>
    </source>
</evidence>
<dbReference type="FunCoup" id="D8QSR0">
    <property type="interactions" value="116"/>
</dbReference>
<feature type="domain" description="BRCT" evidence="5">
    <location>
        <begin position="423"/>
        <end position="505"/>
    </location>
</feature>
<protein>
    <recommendedName>
        <fullName evidence="5">BRCT domain-containing protein</fullName>
    </recommendedName>
</protein>
<dbReference type="Pfam" id="PF16589">
    <property type="entry name" value="BRCT_2"/>
    <property type="match status" value="1"/>
</dbReference>
<dbReference type="Gene3D" id="3.40.50.10190">
    <property type="entry name" value="BRCT domain"/>
    <property type="match status" value="2"/>
</dbReference>
<dbReference type="SMART" id="SM00292">
    <property type="entry name" value="BRCT"/>
    <property type="match status" value="2"/>
</dbReference>
<dbReference type="Gramene" id="EFJ36985">
    <property type="protein sequence ID" value="EFJ36985"/>
    <property type="gene ID" value="SELMODRAFT_403849"/>
</dbReference>
<dbReference type="EMBL" id="GL377566">
    <property type="protein sequence ID" value="EFJ36985.1"/>
    <property type="molecule type" value="Genomic_DNA"/>
</dbReference>
<evidence type="ECO:0000256" key="1">
    <source>
        <dbReference type="ARBA" id="ARBA00004123"/>
    </source>
</evidence>
<name>D8QSR0_SELML</name>
<dbReference type="GO" id="GO:0006974">
    <property type="term" value="P:DNA damage response"/>
    <property type="evidence" value="ECO:0007669"/>
    <property type="project" value="UniProtKB-KW"/>
</dbReference>
<feature type="domain" description="BRCT" evidence="5">
    <location>
        <begin position="339"/>
        <end position="402"/>
    </location>
</feature>
<dbReference type="InterPro" id="IPR001357">
    <property type="entry name" value="BRCT_dom"/>
</dbReference>
<keyword evidence="2" id="KW-0227">DNA damage</keyword>
<dbReference type="InParanoid" id="D8QSR0"/>
<sequence length="520" mass="56751">MASSSTIAIGNCSVEISGDIDYEKNGRRVSFSIPGLGTVRVSAADSTSIVPVNPNALDSAPTSIVPLNPVALDTTGQQLLEDALDLYTSEFSTSCGAYIFGCVKDGKNVTLVVAAMTYQISFSDELCAVVLLSAGLGTRLCIEFQRRLCDIGVSTVYCFAGRSESFWSKQAISSEKYVDMYSLLCLKQGFKPLADGSTKPKFAEPLASFFTSDTKVMIFEKFPRAVQGSTKPSSTQQHAMQQHTDPPGTSKAVRKKGTSKRKRNEKGDPSCQPLLAFSQPPRDSPDTAAGKNVEPIQTCGERSPVVLFMNMADEQRKRQLTKVQSYRFTSFESRGICLQFVETLGGQVTDTGSKCTHVLTGQVRRTMNFCAAVSVGAWILSPEWLRSSVEAKTFVDPIPFVLEDADFKANYNTDVASVIKRARAKPLFQGLQACLTPHIDQVLRELIESGCGKVVSRIEELTMPVSKSFVISCKADAMQARNASSVGLRVFDTEWLIRSVMKQELDIEVKDDLTIVTTVT</sequence>